<reference evidence="3" key="1">
    <citation type="submission" date="2022-11" db="EMBL/GenBank/DDBJ databases">
        <title>Salinimicrobium profundisediminis sp. nov., isolated from deep-sea sediment of the Mariana Trench.</title>
        <authorList>
            <person name="Fu H."/>
        </authorList>
    </citation>
    <scope>NUCLEOTIDE SEQUENCE</scope>
    <source>
        <strain evidence="3">MT39</strain>
    </source>
</reference>
<dbReference type="GO" id="GO:0005524">
    <property type="term" value="F:ATP binding"/>
    <property type="evidence" value="ECO:0007669"/>
    <property type="project" value="UniProtKB-KW"/>
</dbReference>
<dbReference type="SUPFAM" id="SSF52540">
    <property type="entry name" value="P-loop containing nucleoside triphosphate hydrolases"/>
    <property type="match status" value="1"/>
</dbReference>
<feature type="compositionally biased region" description="Basic and acidic residues" evidence="1">
    <location>
        <begin position="362"/>
        <end position="373"/>
    </location>
</feature>
<organism evidence="3 4">
    <name type="scientific">Salinimicrobium profundisediminis</name>
    <dbReference type="NCBI Taxonomy" id="2994553"/>
    <lineage>
        <taxon>Bacteria</taxon>
        <taxon>Pseudomonadati</taxon>
        <taxon>Bacteroidota</taxon>
        <taxon>Flavobacteriia</taxon>
        <taxon>Flavobacteriales</taxon>
        <taxon>Flavobacteriaceae</taxon>
        <taxon>Salinimicrobium</taxon>
    </lineage>
</organism>
<dbReference type="AlphaFoldDB" id="A0A9X3I2Y6"/>
<sequence length="373" mass="43012">MELLDEPPVERIHYFNDYTVAHPFFLVAYKTLLQRIHNPSIKSIFLVYGPSGVGKSTLIKKVAEKIINDLMDQIISNPGFIPVTGIEARAPDKGYYDWRDHYIRSLLALKEPLVEHKVDIKKKPDIEIKVNDVNRKLRSSLETALKYRETLAFFIDEAQHISFNSSSKSSNNQMNMIKSLASTTKTPHILFGTYEILDFRDSLGQLSRRGLDIHLRRYDIQKSNEQKMFIQTLWNIQRQIPIQIEPELIEHWEYFYQVSLGCIGILKDLISTTLEYKLLENPDASELTLGDFKEYALTPNQAFKLAQEALDGEANVKVNNRSRDDVLNLLLGNNSNTDEEEEIATDEEKVQENKTKKKRKVGERNPKRDAVGE</sequence>
<dbReference type="Pfam" id="PF13401">
    <property type="entry name" value="AAA_22"/>
    <property type="match status" value="1"/>
</dbReference>
<keyword evidence="3" id="KW-0547">Nucleotide-binding</keyword>
<keyword evidence="4" id="KW-1185">Reference proteome</keyword>
<evidence type="ECO:0000259" key="2">
    <source>
        <dbReference type="SMART" id="SM00382"/>
    </source>
</evidence>
<keyword evidence="3" id="KW-0067">ATP-binding</keyword>
<dbReference type="GO" id="GO:0016887">
    <property type="term" value="F:ATP hydrolysis activity"/>
    <property type="evidence" value="ECO:0007669"/>
    <property type="project" value="InterPro"/>
</dbReference>
<dbReference type="InterPro" id="IPR003593">
    <property type="entry name" value="AAA+_ATPase"/>
</dbReference>
<dbReference type="InterPro" id="IPR049945">
    <property type="entry name" value="AAA_22"/>
</dbReference>
<proteinExistence type="predicted"/>
<dbReference type="InterPro" id="IPR027417">
    <property type="entry name" value="P-loop_NTPase"/>
</dbReference>
<comment type="caution">
    <text evidence="3">The sequence shown here is derived from an EMBL/GenBank/DDBJ whole genome shotgun (WGS) entry which is preliminary data.</text>
</comment>
<feature type="region of interest" description="Disordered" evidence="1">
    <location>
        <begin position="331"/>
        <end position="373"/>
    </location>
</feature>
<dbReference type="SMART" id="SM00382">
    <property type="entry name" value="AAA"/>
    <property type="match status" value="1"/>
</dbReference>
<name>A0A9X3I2Y6_9FLAO</name>
<protein>
    <submittedName>
        <fullName evidence="3">ATP-binding protein</fullName>
    </submittedName>
</protein>
<evidence type="ECO:0000313" key="3">
    <source>
        <dbReference type="EMBL" id="MCX2839963.1"/>
    </source>
</evidence>
<dbReference type="Proteomes" id="UP001148482">
    <property type="component" value="Unassembled WGS sequence"/>
</dbReference>
<dbReference type="EMBL" id="JAPJDA010000086">
    <property type="protein sequence ID" value="MCX2839963.1"/>
    <property type="molecule type" value="Genomic_DNA"/>
</dbReference>
<dbReference type="Gene3D" id="3.40.50.300">
    <property type="entry name" value="P-loop containing nucleotide triphosphate hydrolases"/>
    <property type="match status" value="1"/>
</dbReference>
<accession>A0A9X3I2Y6</accession>
<evidence type="ECO:0000313" key="4">
    <source>
        <dbReference type="Proteomes" id="UP001148482"/>
    </source>
</evidence>
<feature type="domain" description="AAA+ ATPase" evidence="2">
    <location>
        <begin position="41"/>
        <end position="219"/>
    </location>
</feature>
<evidence type="ECO:0000256" key="1">
    <source>
        <dbReference type="SAM" id="MobiDB-lite"/>
    </source>
</evidence>
<gene>
    <name evidence="3" type="ORF">OQ279_17700</name>
</gene>